<keyword evidence="1" id="KW-0472">Membrane</keyword>
<evidence type="ECO:0000313" key="2">
    <source>
        <dbReference type="EMBL" id="ORZ35797.1"/>
    </source>
</evidence>
<protein>
    <recommendedName>
        <fullName evidence="4">Transmembrane protein</fullName>
    </recommendedName>
</protein>
<gene>
    <name evidence="2" type="ORF">BCR44DRAFT_1433574</name>
</gene>
<accession>A0A1Y2HMF6</accession>
<dbReference type="EMBL" id="MCFL01000020">
    <property type="protein sequence ID" value="ORZ35797.1"/>
    <property type="molecule type" value="Genomic_DNA"/>
</dbReference>
<evidence type="ECO:0000256" key="1">
    <source>
        <dbReference type="SAM" id="Phobius"/>
    </source>
</evidence>
<organism evidence="2 3">
    <name type="scientific">Catenaria anguillulae PL171</name>
    <dbReference type="NCBI Taxonomy" id="765915"/>
    <lineage>
        <taxon>Eukaryota</taxon>
        <taxon>Fungi</taxon>
        <taxon>Fungi incertae sedis</taxon>
        <taxon>Blastocladiomycota</taxon>
        <taxon>Blastocladiomycetes</taxon>
        <taxon>Blastocladiales</taxon>
        <taxon>Catenariaceae</taxon>
        <taxon>Catenaria</taxon>
    </lineage>
</organism>
<evidence type="ECO:0000313" key="3">
    <source>
        <dbReference type="Proteomes" id="UP000193411"/>
    </source>
</evidence>
<reference evidence="2 3" key="1">
    <citation type="submission" date="2016-07" db="EMBL/GenBank/DDBJ databases">
        <title>Pervasive Adenine N6-methylation of Active Genes in Fungi.</title>
        <authorList>
            <consortium name="DOE Joint Genome Institute"/>
            <person name="Mondo S.J."/>
            <person name="Dannebaum R.O."/>
            <person name="Kuo R.C."/>
            <person name="Labutti K."/>
            <person name="Haridas S."/>
            <person name="Kuo A."/>
            <person name="Salamov A."/>
            <person name="Ahrendt S.R."/>
            <person name="Lipzen A."/>
            <person name="Sullivan W."/>
            <person name="Andreopoulos W.B."/>
            <person name="Clum A."/>
            <person name="Lindquist E."/>
            <person name="Daum C."/>
            <person name="Ramamoorthy G.K."/>
            <person name="Gryganskyi A."/>
            <person name="Culley D."/>
            <person name="Magnuson J.K."/>
            <person name="James T.Y."/>
            <person name="O'Malley M.A."/>
            <person name="Stajich J.E."/>
            <person name="Spatafora J.W."/>
            <person name="Visel A."/>
            <person name="Grigoriev I.V."/>
        </authorList>
    </citation>
    <scope>NUCLEOTIDE SEQUENCE [LARGE SCALE GENOMIC DNA]</scope>
    <source>
        <strain evidence="2 3">PL171</strain>
    </source>
</reference>
<feature type="transmembrane region" description="Helical" evidence="1">
    <location>
        <begin position="86"/>
        <end position="105"/>
    </location>
</feature>
<comment type="caution">
    <text evidence="2">The sequence shown here is derived from an EMBL/GenBank/DDBJ whole genome shotgun (WGS) entry which is preliminary data.</text>
</comment>
<evidence type="ECO:0008006" key="4">
    <source>
        <dbReference type="Google" id="ProtNLM"/>
    </source>
</evidence>
<keyword evidence="1" id="KW-0812">Transmembrane</keyword>
<proteinExistence type="predicted"/>
<dbReference type="AlphaFoldDB" id="A0A1Y2HMF6"/>
<sequence>MRVVDVARGEWMVCGRRRPMDGKRVQQAMADFPTSPFVYLGFPSIYCRLIQKSLFLMMVPIVQMPPLLLLLTCYFLRIFLSFFTRMYFVCFVLIFLSWPPLVGFMQSPNSSVHKSIIICLSIR</sequence>
<feature type="transmembrane region" description="Helical" evidence="1">
    <location>
        <begin position="54"/>
        <end position="80"/>
    </location>
</feature>
<name>A0A1Y2HMF6_9FUNG</name>
<dbReference type="Proteomes" id="UP000193411">
    <property type="component" value="Unassembled WGS sequence"/>
</dbReference>
<keyword evidence="3" id="KW-1185">Reference proteome</keyword>
<keyword evidence="1" id="KW-1133">Transmembrane helix</keyword>